<organism evidence="5 6">
    <name type="scientific">Streptomyces platensis</name>
    <dbReference type="NCBI Taxonomy" id="58346"/>
    <lineage>
        <taxon>Bacteria</taxon>
        <taxon>Bacillati</taxon>
        <taxon>Actinomycetota</taxon>
        <taxon>Actinomycetes</taxon>
        <taxon>Kitasatosporales</taxon>
        <taxon>Streptomycetaceae</taxon>
        <taxon>Streptomyces</taxon>
    </lineage>
</organism>
<dbReference type="Gene3D" id="1.10.10.10">
    <property type="entry name" value="Winged helix-like DNA-binding domain superfamily/Winged helix DNA-binding domain"/>
    <property type="match status" value="1"/>
</dbReference>
<dbReference type="CDD" id="cd06170">
    <property type="entry name" value="LuxR_C_like"/>
    <property type="match status" value="1"/>
</dbReference>
<accession>A0ABX3Y0P3</accession>
<dbReference type="SMART" id="SM00421">
    <property type="entry name" value="HTH_LUXR"/>
    <property type="match status" value="1"/>
</dbReference>
<dbReference type="InterPro" id="IPR039420">
    <property type="entry name" value="WalR-like"/>
</dbReference>
<proteinExistence type="predicted"/>
<dbReference type="Pfam" id="PF01590">
    <property type="entry name" value="GAF"/>
    <property type="match status" value="1"/>
</dbReference>
<dbReference type="Gene3D" id="3.30.450.40">
    <property type="match status" value="1"/>
</dbReference>
<dbReference type="PRINTS" id="PR00038">
    <property type="entry name" value="HTHLUXR"/>
</dbReference>
<name>A0ABX3Y0P3_STRPT</name>
<gene>
    <name evidence="5" type="primary">liaR_3</name>
    <name evidence="5" type="ORF">BG653_02012</name>
</gene>
<dbReference type="InterPro" id="IPR036388">
    <property type="entry name" value="WH-like_DNA-bd_sf"/>
</dbReference>
<evidence type="ECO:0000256" key="1">
    <source>
        <dbReference type="ARBA" id="ARBA00023015"/>
    </source>
</evidence>
<dbReference type="SUPFAM" id="SSF55781">
    <property type="entry name" value="GAF domain-like"/>
    <property type="match status" value="1"/>
</dbReference>
<feature type="domain" description="HTH luxR-type" evidence="4">
    <location>
        <begin position="213"/>
        <end position="278"/>
    </location>
</feature>
<dbReference type="InterPro" id="IPR029016">
    <property type="entry name" value="GAF-like_dom_sf"/>
</dbReference>
<dbReference type="PANTHER" id="PTHR43214:SF42">
    <property type="entry name" value="TRANSCRIPTIONAL REGULATORY PROTEIN DESR"/>
    <property type="match status" value="1"/>
</dbReference>
<dbReference type="Proteomes" id="UP000194225">
    <property type="component" value="Unassembled WGS sequence"/>
</dbReference>
<evidence type="ECO:0000313" key="6">
    <source>
        <dbReference type="Proteomes" id="UP000194225"/>
    </source>
</evidence>
<keyword evidence="2" id="KW-0238">DNA-binding</keyword>
<dbReference type="PROSITE" id="PS00622">
    <property type="entry name" value="HTH_LUXR_1"/>
    <property type="match status" value="1"/>
</dbReference>
<keyword evidence="6" id="KW-1185">Reference proteome</keyword>
<evidence type="ECO:0000313" key="5">
    <source>
        <dbReference type="EMBL" id="OSY46645.1"/>
    </source>
</evidence>
<protein>
    <submittedName>
        <fullName evidence="5">Transcriptional regulatory protein LiaR</fullName>
    </submittedName>
</protein>
<dbReference type="InterPro" id="IPR016032">
    <property type="entry name" value="Sig_transdc_resp-reg_C-effctor"/>
</dbReference>
<dbReference type="EMBL" id="MIGA01000009">
    <property type="protein sequence ID" value="OSY46645.1"/>
    <property type="molecule type" value="Genomic_DNA"/>
</dbReference>
<evidence type="ECO:0000256" key="3">
    <source>
        <dbReference type="ARBA" id="ARBA00023163"/>
    </source>
</evidence>
<dbReference type="InterPro" id="IPR003018">
    <property type="entry name" value="GAF"/>
</dbReference>
<reference evidence="5 6" key="1">
    <citation type="submission" date="2016-09" db="EMBL/GenBank/DDBJ databases">
        <title>Streptomyces platensis DSM40041, a candidate organism with high potential of specific P450 cytochromes.</title>
        <authorList>
            <person name="Grumaz C."/>
            <person name="Vainshtein Y."/>
            <person name="Kirstahler P."/>
            <person name="Sohn K."/>
        </authorList>
    </citation>
    <scope>NUCLEOTIDE SEQUENCE [LARGE SCALE GENOMIC DNA]</scope>
    <source>
        <strain evidence="5 6">DSM 40041</strain>
    </source>
</reference>
<dbReference type="InterPro" id="IPR000792">
    <property type="entry name" value="Tscrpt_reg_LuxR_C"/>
</dbReference>
<dbReference type="SUPFAM" id="SSF46894">
    <property type="entry name" value="C-terminal effector domain of the bipartite response regulators"/>
    <property type="match status" value="1"/>
</dbReference>
<dbReference type="PANTHER" id="PTHR43214">
    <property type="entry name" value="TWO-COMPONENT RESPONSE REGULATOR"/>
    <property type="match status" value="1"/>
</dbReference>
<sequence length="281" mass="29870">MRREPGANETVDVRAALSRLRRDSGLPVAFGGLRAGAGCYRINELAGTETAVLRGLDIVRGNGLGGKAVALSRPLAVTDYSASSVISHEYDAAVAAEGLRSVLAVPVIVRRRVRGVLYGALRRPVRLGDRPLSAAMEVARELEQALLLQDEAARLLSVSRQPTADDPARWEEVREAHGELRGLAQQVGDPLLRQQLLAACGRLVTASSPRPGTDGPAPALAPRELDVLACVASGATNAEVAERLGLRPETVKSYLRSVMRKLGAHTRLQAVIAARRVGVLP</sequence>
<keyword evidence="1" id="KW-0805">Transcription regulation</keyword>
<keyword evidence="3" id="KW-0804">Transcription</keyword>
<dbReference type="PROSITE" id="PS50043">
    <property type="entry name" value="HTH_LUXR_2"/>
    <property type="match status" value="1"/>
</dbReference>
<dbReference type="Pfam" id="PF00196">
    <property type="entry name" value="GerE"/>
    <property type="match status" value="1"/>
</dbReference>
<evidence type="ECO:0000259" key="4">
    <source>
        <dbReference type="PROSITE" id="PS50043"/>
    </source>
</evidence>
<comment type="caution">
    <text evidence="5">The sequence shown here is derived from an EMBL/GenBank/DDBJ whole genome shotgun (WGS) entry which is preliminary data.</text>
</comment>
<evidence type="ECO:0000256" key="2">
    <source>
        <dbReference type="ARBA" id="ARBA00023125"/>
    </source>
</evidence>